<name>A0A371BK37_9SPHN</name>
<dbReference type="EMBL" id="QRGP01000001">
    <property type="protein sequence ID" value="RDV07927.1"/>
    <property type="molecule type" value="Genomic_DNA"/>
</dbReference>
<evidence type="ECO:0000256" key="1">
    <source>
        <dbReference type="SAM" id="MobiDB-lite"/>
    </source>
</evidence>
<feature type="region of interest" description="Disordered" evidence="1">
    <location>
        <begin position="137"/>
        <end position="170"/>
    </location>
</feature>
<feature type="chain" id="PRO_5017010450" evidence="2">
    <location>
        <begin position="24"/>
        <end position="235"/>
    </location>
</feature>
<keyword evidence="2" id="KW-0732">Signal</keyword>
<feature type="signal peptide" evidence="2">
    <location>
        <begin position="1"/>
        <end position="23"/>
    </location>
</feature>
<dbReference type="OrthoDB" id="7408098at2"/>
<accession>A0A371BK37</accession>
<dbReference type="AlphaFoldDB" id="A0A371BK37"/>
<protein>
    <submittedName>
        <fullName evidence="3">Conjugal transfer protein TraV</fullName>
    </submittedName>
</protein>
<evidence type="ECO:0000313" key="3">
    <source>
        <dbReference type="EMBL" id="RDV07927.1"/>
    </source>
</evidence>
<comment type="caution">
    <text evidence="3">The sequence shown here is derived from an EMBL/GenBank/DDBJ whole genome shotgun (WGS) entry which is preliminary data.</text>
</comment>
<evidence type="ECO:0000313" key="4">
    <source>
        <dbReference type="Proteomes" id="UP000263833"/>
    </source>
</evidence>
<sequence length="235" mass="24767">MRSLSLMLLSAPLLFTTSGCATFATNIAGDFECRAKGKSTSADCLPASRIDADATAMLAKGYPRTHPTPRAGVAGGDTGRSRERTIRIVFPAHVDDTGILHEESVAWAIAEQPDWTARLRRKSDNGASGFVRSVARAMKAAQQRPETASPHTEDGTAETADNPISDDPFVIASPLALPSTAREAVAGASAPAVEGFDMSAPLPHVRTPRHPETQDAPVFPSAEAIDAAKTPKEPE</sequence>
<dbReference type="RefSeq" id="WP_115549489.1">
    <property type="nucleotide sequence ID" value="NZ_QRGP01000001.1"/>
</dbReference>
<dbReference type="Proteomes" id="UP000263833">
    <property type="component" value="Unassembled WGS sequence"/>
</dbReference>
<feature type="region of interest" description="Disordered" evidence="1">
    <location>
        <begin position="195"/>
        <end position="235"/>
    </location>
</feature>
<keyword evidence="4" id="KW-1185">Reference proteome</keyword>
<reference evidence="4" key="1">
    <citation type="submission" date="2018-08" db="EMBL/GenBank/DDBJ databases">
        <authorList>
            <person name="Kim S.-J."/>
            <person name="Jung G.-Y."/>
        </authorList>
    </citation>
    <scope>NUCLEOTIDE SEQUENCE [LARGE SCALE GENOMIC DNA]</scope>
    <source>
        <strain evidence="4">GY_G</strain>
    </source>
</reference>
<proteinExistence type="predicted"/>
<evidence type="ECO:0000256" key="2">
    <source>
        <dbReference type="SAM" id="SignalP"/>
    </source>
</evidence>
<dbReference type="PROSITE" id="PS51257">
    <property type="entry name" value="PROKAR_LIPOPROTEIN"/>
    <property type="match status" value="1"/>
</dbReference>
<gene>
    <name evidence="3" type="ORF">DXH95_08630</name>
</gene>
<organism evidence="3 4">
    <name type="scientific">Sphingorhabdus pulchriflava</name>
    <dbReference type="NCBI Taxonomy" id="2292257"/>
    <lineage>
        <taxon>Bacteria</taxon>
        <taxon>Pseudomonadati</taxon>
        <taxon>Pseudomonadota</taxon>
        <taxon>Alphaproteobacteria</taxon>
        <taxon>Sphingomonadales</taxon>
        <taxon>Sphingomonadaceae</taxon>
        <taxon>Sphingorhabdus</taxon>
    </lineage>
</organism>